<dbReference type="Pfam" id="PF00188">
    <property type="entry name" value="CAP"/>
    <property type="match status" value="1"/>
</dbReference>
<dbReference type="AlphaFoldDB" id="A0AAV1IF91"/>
<dbReference type="PRINTS" id="PR00837">
    <property type="entry name" value="V5TPXLIKE"/>
</dbReference>
<protein>
    <recommendedName>
        <fullName evidence="1">SCP domain-containing protein</fullName>
    </recommendedName>
</protein>
<dbReference type="InterPro" id="IPR018244">
    <property type="entry name" value="Allrgn_V5/Tpx1_CS"/>
</dbReference>
<dbReference type="Gene3D" id="3.40.33.10">
    <property type="entry name" value="CAP"/>
    <property type="match status" value="1"/>
</dbReference>
<dbReference type="SMART" id="SM00198">
    <property type="entry name" value="SCP"/>
    <property type="match status" value="1"/>
</dbReference>
<evidence type="ECO:0000259" key="1">
    <source>
        <dbReference type="SMART" id="SM00198"/>
    </source>
</evidence>
<dbReference type="PROSITE" id="PS01010">
    <property type="entry name" value="CRISP_2"/>
    <property type="match status" value="1"/>
</dbReference>
<evidence type="ECO:0000313" key="2">
    <source>
        <dbReference type="EMBL" id="CAK0785376.1"/>
    </source>
</evidence>
<accession>A0AAV1IF91</accession>
<dbReference type="EMBL" id="CAUYUE010000012">
    <property type="protein sequence ID" value="CAK0785376.1"/>
    <property type="molecule type" value="Genomic_DNA"/>
</dbReference>
<feature type="domain" description="SCP" evidence="1">
    <location>
        <begin position="42"/>
        <end position="176"/>
    </location>
</feature>
<dbReference type="SUPFAM" id="SSF55797">
    <property type="entry name" value="PR-1-like"/>
    <property type="match status" value="1"/>
</dbReference>
<dbReference type="Proteomes" id="UP001314263">
    <property type="component" value="Unassembled WGS sequence"/>
</dbReference>
<dbReference type="PANTHER" id="PTHR10334">
    <property type="entry name" value="CYSTEINE-RICH SECRETORY PROTEIN-RELATED"/>
    <property type="match status" value="1"/>
</dbReference>
<comment type="caution">
    <text evidence="2">The sequence shown here is derived from an EMBL/GenBank/DDBJ whole genome shotgun (WGS) entry which is preliminary data.</text>
</comment>
<organism evidence="2 3">
    <name type="scientific">Coccomyxa viridis</name>
    <dbReference type="NCBI Taxonomy" id="1274662"/>
    <lineage>
        <taxon>Eukaryota</taxon>
        <taxon>Viridiplantae</taxon>
        <taxon>Chlorophyta</taxon>
        <taxon>core chlorophytes</taxon>
        <taxon>Trebouxiophyceae</taxon>
        <taxon>Trebouxiophyceae incertae sedis</taxon>
        <taxon>Coccomyxaceae</taxon>
        <taxon>Coccomyxa</taxon>
    </lineage>
</organism>
<sequence>MSQLVFTFHSSRTLSPTAAPRPASALASLLPSPPVYNGLTEEEQMIILGTHNMEREKHGVASLYWDSSASDFAGRHLSGCPGMVEDVSHQYGENLFGICCLLPEESSYFNVSDAVISWYSELSDYKFENPGYSLGTGHFTQIVWKSTKGVGCAKKMCSDDWTYLDCNYVPPGNVIGQFSQNVFSIKS</sequence>
<dbReference type="InterPro" id="IPR014044">
    <property type="entry name" value="CAP_dom"/>
</dbReference>
<keyword evidence="3" id="KW-1185">Reference proteome</keyword>
<gene>
    <name evidence="2" type="ORF">CVIRNUC_008584</name>
</gene>
<dbReference type="GO" id="GO:0005576">
    <property type="term" value="C:extracellular region"/>
    <property type="evidence" value="ECO:0007669"/>
    <property type="project" value="InterPro"/>
</dbReference>
<reference evidence="2 3" key="1">
    <citation type="submission" date="2023-10" db="EMBL/GenBank/DDBJ databases">
        <authorList>
            <person name="Maclean D."/>
            <person name="Macfadyen A."/>
        </authorList>
    </citation>
    <scope>NUCLEOTIDE SEQUENCE [LARGE SCALE GENOMIC DNA]</scope>
</reference>
<proteinExistence type="predicted"/>
<evidence type="ECO:0000313" key="3">
    <source>
        <dbReference type="Proteomes" id="UP001314263"/>
    </source>
</evidence>
<dbReference type="PROSITE" id="PS01009">
    <property type="entry name" value="CRISP_1"/>
    <property type="match status" value="1"/>
</dbReference>
<dbReference type="InterPro" id="IPR035940">
    <property type="entry name" value="CAP_sf"/>
</dbReference>
<name>A0AAV1IF91_9CHLO</name>
<dbReference type="InterPro" id="IPR001283">
    <property type="entry name" value="CRISP-related"/>
</dbReference>